<name>A0ABT3D036_9BACT</name>
<dbReference type="Proteomes" id="UP001300692">
    <property type="component" value="Unassembled WGS sequence"/>
</dbReference>
<dbReference type="InterPro" id="IPR023296">
    <property type="entry name" value="Glyco_hydro_beta-prop_sf"/>
</dbReference>
<feature type="chain" id="PRO_5045957060" evidence="5">
    <location>
        <begin position="26"/>
        <end position="542"/>
    </location>
</feature>
<sequence>MMKRIFSPSKLLILLILTLGSNVFGQDQPETFKNPILTGFHPDPSICRVGEDYYLVNSSFEWYPGLPVYHSRDLVNWELIGYGIHRPNQVPLPEGLPDSRGVYAPTIRYHEGLFYIINTCVKCEGNFYITATDPAGPWSEPVWLGTRGIDPEIFWDDDGQAYYVGHANITGVNDWPDKNGAWMQKLDLVEGKVVGERKQLTHGHAKNARWTEGPHIYKINGKYMLLVAEGGTGFHHAITVHHSDSLWGPYIPDHSNPVLTHRHLGADYPVHSVGHGDLVQLPSGEWWFVGLGKRKVDGSTLLARETFLTPVKFEEREGYPTPVFNPGVGHLSVEQKRPDLLWTPFDSKELKDDFDGKILDLKWNFLRSPMTTWHGLHKGQLILNTRAEKIENFENPSFIAQRIEDHNFKAETQVSFSSKKSNESAGLVLYRNSQNHFQLVKKGDEVQLIKTIRGKQNVVKRQKVKSNKLVLGVESSGVKAVFSFKEEDGKRIEWDEELTLLSDEVAGGFNGPYIGMYTTSDGQKSKSKAYFDYFIYQGKDND</sequence>
<gene>
    <name evidence="7" type="ORF">N7U62_21510</name>
</gene>
<evidence type="ECO:0000256" key="1">
    <source>
        <dbReference type="ARBA" id="ARBA00009865"/>
    </source>
</evidence>
<evidence type="ECO:0000313" key="7">
    <source>
        <dbReference type="EMBL" id="MCV9389257.1"/>
    </source>
</evidence>
<organism evidence="7 8">
    <name type="scientific">Reichenbachiella ulvae</name>
    <dbReference type="NCBI Taxonomy" id="2980104"/>
    <lineage>
        <taxon>Bacteria</taxon>
        <taxon>Pseudomonadati</taxon>
        <taxon>Bacteroidota</taxon>
        <taxon>Cytophagia</taxon>
        <taxon>Cytophagales</taxon>
        <taxon>Reichenbachiellaceae</taxon>
        <taxon>Reichenbachiella</taxon>
    </lineage>
</organism>
<dbReference type="InterPro" id="IPR041542">
    <property type="entry name" value="GH43_C2"/>
</dbReference>
<keyword evidence="2 4" id="KW-0378">Hydrolase</keyword>
<evidence type="ECO:0000256" key="4">
    <source>
        <dbReference type="RuleBase" id="RU361187"/>
    </source>
</evidence>
<feature type="domain" description="Beta-xylosidase C-terminal Concanavalin A-like" evidence="6">
    <location>
        <begin position="351"/>
        <end position="537"/>
    </location>
</feature>
<protein>
    <submittedName>
        <fullName evidence="7">Glycoside hydrolase family 43 protein</fullName>
    </submittedName>
</protein>
<dbReference type="InterPro" id="IPR051795">
    <property type="entry name" value="Glycosyl_Hydrlase_43"/>
</dbReference>
<keyword evidence="8" id="KW-1185">Reference proteome</keyword>
<dbReference type="Pfam" id="PF17851">
    <property type="entry name" value="GH43_C2"/>
    <property type="match status" value="1"/>
</dbReference>
<dbReference type="Gene3D" id="2.115.10.20">
    <property type="entry name" value="Glycosyl hydrolase domain, family 43"/>
    <property type="match status" value="1"/>
</dbReference>
<evidence type="ECO:0000256" key="2">
    <source>
        <dbReference type="ARBA" id="ARBA00022801"/>
    </source>
</evidence>
<dbReference type="InterPro" id="IPR013320">
    <property type="entry name" value="ConA-like_dom_sf"/>
</dbReference>
<dbReference type="RefSeq" id="WP_264140180.1">
    <property type="nucleotide sequence ID" value="NZ_JAOYOD010000001.1"/>
</dbReference>
<reference evidence="7 8" key="1">
    <citation type="submission" date="2022-10" db="EMBL/GenBank/DDBJ databases">
        <title>Comparative genomics and taxonomic characterization of three novel marine species of genus Reichenbachiella exhibiting antioxidant and polysaccharide degradation activities.</title>
        <authorList>
            <person name="Muhammad N."/>
            <person name="Lee Y.-J."/>
            <person name="Ko J."/>
            <person name="Kim S.-G."/>
        </authorList>
    </citation>
    <scope>NUCLEOTIDE SEQUENCE [LARGE SCALE GENOMIC DNA]</scope>
    <source>
        <strain evidence="7 8">ABR2-5</strain>
    </source>
</reference>
<dbReference type="InterPro" id="IPR006710">
    <property type="entry name" value="Glyco_hydro_43"/>
</dbReference>
<proteinExistence type="inferred from homology"/>
<dbReference type="SUPFAM" id="SSF49899">
    <property type="entry name" value="Concanavalin A-like lectins/glucanases"/>
    <property type="match status" value="1"/>
</dbReference>
<comment type="caution">
    <text evidence="7">The sequence shown here is derived from an EMBL/GenBank/DDBJ whole genome shotgun (WGS) entry which is preliminary data.</text>
</comment>
<feature type="signal peptide" evidence="5">
    <location>
        <begin position="1"/>
        <end position="25"/>
    </location>
</feature>
<dbReference type="Gene3D" id="2.60.120.200">
    <property type="match status" value="1"/>
</dbReference>
<accession>A0ABT3D036</accession>
<evidence type="ECO:0000256" key="5">
    <source>
        <dbReference type="SAM" id="SignalP"/>
    </source>
</evidence>
<dbReference type="Pfam" id="PF04616">
    <property type="entry name" value="Glyco_hydro_43"/>
    <property type="match status" value="1"/>
</dbReference>
<evidence type="ECO:0000313" key="8">
    <source>
        <dbReference type="Proteomes" id="UP001300692"/>
    </source>
</evidence>
<dbReference type="PANTHER" id="PTHR42812:SF12">
    <property type="entry name" value="BETA-XYLOSIDASE-RELATED"/>
    <property type="match status" value="1"/>
</dbReference>
<dbReference type="PANTHER" id="PTHR42812">
    <property type="entry name" value="BETA-XYLOSIDASE"/>
    <property type="match status" value="1"/>
</dbReference>
<dbReference type="GO" id="GO:0016787">
    <property type="term" value="F:hydrolase activity"/>
    <property type="evidence" value="ECO:0007669"/>
    <property type="project" value="UniProtKB-KW"/>
</dbReference>
<keyword evidence="5" id="KW-0732">Signal</keyword>
<dbReference type="EMBL" id="JAOYOD010000001">
    <property type="protein sequence ID" value="MCV9389257.1"/>
    <property type="molecule type" value="Genomic_DNA"/>
</dbReference>
<comment type="similarity">
    <text evidence="1 4">Belongs to the glycosyl hydrolase 43 family.</text>
</comment>
<evidence type="ECO:0000256" key="3">
    <source>
        <dbReference type="ARBA" id="ARBA00023295"/>
    </source>
</evidence>
<dbReference type="SUPFAM" id="SSF75005">
    <property type="entry name" value="Arabinanase/levansucrase/invertase"/>
    <property type="match status" value="1"/>
</dbReference>
<keyword evidence="3 4" id="KW-0326">Glycosidase</keyword>
<dbReference type="CDD" id="cd18617">
    <property type="entry name" value="GH43_XynB-like"/>
    <property type="match status" value="1"/>
</dbReference>
<evidence type="ECO:0000259" key="6">
    <source>
        <dbReference type="Pfam" id="PF17851"/>
    </source>
</evidence>